<feature type="compositionally biased region" description="Low complexity" evidence="1">
    <location>
        <begin position="304"/>
        <end position="326"/>
    </location>
</feature>
<dbReference type="AlphaFoldDB" id="L8H4Z0"/>
<accession>L8H4Z0</accession>
<feature type="compositionally biased region" description="Basic and acidic residues" evidence="1">
    <location>
        <begin position="43"/>
        <end position="227"/>
    </location>
</feature>
<dbReference type="PANTHER" id="PTHR36812">
    <property type="entry name" value="NEUROFILAMENT TRIPLET M PROTEIN-LIKE PROTEIN"/>
    <property type="match status" value="1"/>
</dbReference>
<dbReference type="PANTHER" id="PTHR36812:SF9">
    <property type="entry name" value="MYB-LIKE PROTEIN X ISOFORM X1"/>
    <property type="match status" value="1"/>
</dbReference>
<feature type="region of interest" description="Disordered" evidence="1">
    <location>
        <begin position="1"/>
        <end position="252"/>
    </location>
</feature>
<feature type="compositionally biased region" description="Low complexity" evidence="1">
    <location>
        <begin position="1032"/>
        <end position="1043"/>
    </location>
</feature>
<reference evidence="2 3" key="1">
    <citation type="journal article" date="2013" name="Genome Biol.">
        <title>Genome of Acanthamoeba castellanii highlights extensive lateral gene transfer and early evolution of tyrosine kinase signaling.</title>
        <authorList>
            <person name="Clarke M."/>
            <person name="Lohan A.J."/>
            <person name="Liu B."/>
            <person name="Lagkouvardos I."/>
            <person name="Roy S."/>
            <person name="Zafar N."/>
            <person name="Bertelli C."/>
            <person name="Schilde C."/>
            <person name="Kianianmomeni A."/>
            <person name="Burglin T.R."/>
            <person name="Frech C."/>
            <person name="Turcotte B."/>
            <person name="Kopec K.O."/>
            <person name="Synnott J.M."/>
            <person name="Choo C."/>
            <person name="Paponov I."/>
            <person name="Finkler A."/>
            <person name="Soon Heng Tan C."/>
            <person name="Hutchins A.P."/>
            <person name="Weinmeier T."/>
            <person name="Rattei T."/>
            <person name="Chu J.S."/>
            <person name="Gimenez G."/>
            <person name="Irimia M."/>
            <person name="Rigden D.J."/>
            <person name="Fitzpatrick D.A."/>
            <person name="Lorenzo-Morales J."/>
            <person name="Bateman A."/>
            <person name="Chiu C.H."/>
            <person name="Tang P."/>
            <person name="Hegemann P."/>
            <person name="Fromm H."/>
            <person name="Raoult D."/>
            <person name="Greub G."/>
            <person name="Miranda-Saavedra D."/>
            <person name="Chen N."/>
            <person name="Nash P."/>
            <person name="Ginger M.L."/>
            <person name="Horn M."/>
            <person name="Schaap P."/>
            <person name="Caler L."/>
            <person name="Loftus B."/>
        </authorList>
    </citation>
    <scope>NUCLEOTIDE SEQUENCE [LARGE SCALE GENOMIC DNA]</scope>
    <source>
        <strain evidence="2 3">Neff</strain>
    </source>
</reference>
<feature type="compositionally biased region" description="Basic residues" evidence="1">
    <location>
        <begin position="590"/>
        <end position="605"/>
    </location>
</feature>
<dbReference type="KEGG" id="acan:ACA1_269370"/>
<dbReference type="RefSeq" id="XP_004341602.1">
    <property type="nucleotide sequence ID" value="XM_004341554.1"/>
</dbReference>
<feature type="region of interest" description="Disordered" evidence="1">
    <location>
        <begin position="412"/>
        <end position="467"/>
    </location>
</feature>
<feature type="region of interest" description="Disordered" evidence="1">
    <location>
        <begin position="285"/>
        <end position="346"/>
    </location>
</feature>
<name>L8H4Z0_ACACF</name>
<sequence>MAKVLAQEKQAAAKREADLQDLRDKRRALNSTAAVVGSAAPATKKETPASRRLSMLERLDSEKEAREHEERKREELEREERQKAREERLEKAARAAKEAGEREREARARAKAAQEKTEKRAKDTDERVGHEKREAKEKNERAKAKEEEEKMEREAKEKEKAGETVKRDERANGREERNDNHMKEKEEKEKEKSARKASVHKETARERERARKQEAKEQAKREREARKQARRQLQKKKKQPAAATKKDETKVLEAKKAAVVAAAANEDEVDESLTSSAVHGGTMMLAAPIMGRDSQQPPASRGGLTPLPLASTLSPSPSSTTSTPSAFKTYSRPTNPPPFTLILPRVNLPQPPLPPVATTTVQQPPVVIVPDSKPVPSASYSMVPIDAPLADGTKHKADDAIELPPSATAIATVVPKRRGRPKKGRAEPAAEPPVKRKSGEARRGESHEEAPGRQPWTAVGQRRQSIGHAGDDRYTREHATALMATVACHVIVGSVIVVDKIEASSGQGVGRADVVALADDEKEKEGKNEKEPKKRRKKESGDEQKKKRKRKRETKRETYDKEEEEEGLEGDDDEGITTNEKREGAQTSGRRNRTNLKALHKRRRLTPVSMAESAEGDKPTLRSRTAAIQAKAAFAGVGSGGAHPEDKGGGKEGLPQLEKMLDGFTTLLDSAAEMAQGATARKSPSPSPSPAQLVLPPLPRPSIPMGGLEEGYQGFLATCTNYFDAKQQREALASPLPPPLQSPHQAGPLSPMAKTVPPSEPTVATVVTIHDAPAPILLMSPAADDPQSATTDLPTITDERTTETQREPQFFHGREGEEGSPSELGMQLGANLSSSDSGGVRSHLVSPFSDILREFNIDASDVHSGGGAYKQQPHQSHPYVHHHHANYFGLPTSPLDMFMVHPHEQDPFGELSGGGYAPFLSFPADDVSPYYSPSPLPHESGEKTPGLGAAGDDMGSKSGDGSNLPVLVTNLDTVDVVLASGKTYSHNIGDSRRVPTPTPTFDAQSLNARLMPTSAAAPTRSPFVSYSGQRLPTATPPFRATPPSGAQSSPHDGTNCLQTQLGSTDAASPHPSGSSGQNAESDGGEHRIRFYVQLRKGNETVPIRVNKGLTFSGLKKLGMEHWGVKAMSPKLFRVYDRHGAFTVGRDLVVNEAVSNECFTLVQLSHDSTSGDSIGDDSTAPRQ</sequence>
<feature type="compositionally biased region" description="Basic and acidic residues" evidence="1">
    <location>
        <begin position="424"/>
        <end position="451"/>
    </location>
</feature>
<evidence type="ECO:0008006" key="4">
    <source>
        <dbReference type="Google" id="ProtNLM"/>
    </source>
</evidence>
<feature type="region of interest" description="Disordered" evidence="1">
    <location>
        <begin position="258"/>
        <end position="277"/>
    </location>
</feature>
<feature type="region of interest" description="Disordered" evidence="1">
    <location>
        <begin position="733"/>
        <end position="758"/>
    </location>
</feature>
<evidence type="ECO:0000256" key="1">
    <source>
        <dbReference type="SAM" id="MobiDB-lite"/>
    </source>
</evidence>
<keyword evidence="3" id="KW-1185">Reference proteome</keyword>
<dbReference type="GeneID" id="14920300"/>
<feature type="region of interest" description="Disordered" evidence="1">
    <location>
        <begin position="1014"/>
        <end position="1085"/>
    </location>
</feature>
<feature type="region of interest" description="Disordered" evidence="1">
    <location>
        <begin position="636"/>
        <end position="656"/>
    </location>
</feature>
<evidence type="ECO:0000313" key="2">
    <source>
        <dbReference type="EMBL" id="ELR19516.1"/>
    </source>
</evidence>
<dbReference type="EMBL" id="KB007933">
    <property type="protein sequence ID" value="ELR19516.1"/>
    <property type="molecule type" value="Genomic_DNA"/>
</dbReference>
<feature type="region of interest" description="Disordered" evidence="1">
    <location>
        <begin position="519"/>
        <end position="622"/>
    </location>
</feature>
<feature type="compositionally biased region" description="Low complexity" evidence="1">
    <location>
        <begin position="950"/>
        <end position="961"/>
    </location>
</feature>
<feature type="compositionally biased region" description="Basic and acidic residues" evidence="1">
    <location>
        <begin position="519"/>
        <end position="532"/>
    </location>
</feature>
<feature type="compositionally biased region" description="Basic and acidic residues" evidence="1">
    <location>
        <begin position="797"/>
        <end position="806"/>
    </location>
</feature>
<dbReference type="Proteomes" id="UP000011083">
    <property type="component" value="Unassembled WGS sequence"/>
</dbReference>
<evidence type="ECO:0000313" key="3">
    <source>
        <dbReference type="Proteomes" id="UP000011083"/>
    </source>
</evidence>
<organism evidence="2 3">
    <name type="scientific">Acanthamoeba castellanii (strain ATCC 30010 / Neff)</name>
    <dbReference type="NCBI Taxonomy" id="1257118"/>
    <lineage>
        <taxon>Eukaryota</taxon>
        <taxon>Amoebozoa</taxon>
        <taxon>Discosea</taxon>
        <taxon>Longamoebia</taxon>
        <taxon>Centramoebida</taxon>
        <taxon>Acanthamoebidae</taxon>
        <taxon>Acanthamoeba</taxon>
    </lineage>
</organism>
<feature type="compositionally biased region" description="Polar residues" evidence="1">
    <location>
        <begin position="1044"/>
        <end position="1080"/>
    </location>
</feature>
<feature type="compositionally biased region" description="Acidic residues" evidence="1">
    <location>
        <begin position="560"/>
        <end position="575"/>
    </location>
</feature>
<feature type="region of interest" description="Disordered" evidence="1">
    <location>
        <begin position="781"/>
        <end position="840"/>
    </location>
</feature>
<gene>
    <name evidence="2" type="ORF">ACA1_269370</name>
</gene>
<feature type="compositionally biased region" description="Basic and acidic residues" evidence="1">
    <location>
        <begin position="11"/>
        <end position="24"/>
    </location>
</feature>
<protein>
    <recommendedName>
        <fullName evidence="4">Ubiquitin-like domain-containing protein</fullName>
    </recommendedName>
</protein>
<proteinExistence type="predicted"/>
<feature type="region of interest" description="Disordered" evidence="1">
    <location>
        <begin position="930"/>
        <end position="961"/>
    </location>
</feature>
<dbReference type="VEuPathDB" id="AmoebaDB:ACA1_269370"/>
<feature type="compositionally biased region" description="Basic residues" evidence="1">
    <location>
        <begin position="228"/>
        <end position="239"/>
    </location>
</feature>